<proteinExistence type="predicted"/>
<accession>A0ABU8NVU5</accession>
<comment type="caution">
    <text evidence="2">The sequence shown here is derived from an EMBL/GenBank/DDBJ whole genome shotgun (WGS) entry which is preliminary data.</text>
</comment>
<sequence>MIPPKLQQAIDETSQVESGATTRPDTVISRPGSTRNRTLQIRLSEEEFLRLTRAAGQQPPSSFARSLLLRSLTPDTLAATRDSVLIGALREALDQAGYHIAKNDAA</sequence>
<evidence type="ECO:0000313" key="2">
    <source>
        <dbReference type="EMBL" id="MEJ4099143.1"/>
    </source>
</evidence>
<evidence type="ECO:0008006" key="4">
    <source>
        <dbReference type="Google" id="ProtNLM"/>
    </source>
</evidence>
<dbReference type="Proteomes" id="UP001359781">
    <property type="component" value="Unassembled WGS sequence"/>
</dbReference>
<reference evidence="2 3" key="1">
    <citation type="submission" date="2024-02" db="EMBL/GenBank/DDBJ databases">
        <title>Whole genome sequencing and characterization of Corynebacterium isolated from the ocular surface of dry eye disease sufferers.</title>
        <authorList>
            <person name="Naqvi M."/>
        </authorList>
    </citation>
    <scope>NUCLEOTIDE SEQUENCE [LARGE SCALE GENOMIC DNA]</scope>
    <source>
        <strain evidence="2 3">PCRF</strain>
    </source>
</reference>
<dbReference type="EMBL" id="JBAHVJ010000002">
    <property type="protein sequence ID" value="MEJ4099143.1"/>
    <property type="molecule type" value="Genomic_DNA"/>
</dbReference>
<organism evidence="2 3">
    <name type="scientific">Corynebacterium mastitidis</name>
    <dbReference type="NCBI Taxonomy" id="161890"/>
    <lineage>
        <taxon>Bacteria</taxon>
        <taxon>Bacillati</taxon>
        <taxon>Actinomycetota</taxon>
        <taxon>Actinomycetes</taxon>
        <taxon>Mycobacteriales</taxon>
        <taxon>Corynebacteriaceae</taxon>
        <taxon>Corynebacterium</taxon>
    </lineage>
</organism>
<feature type="region of interest" description="Disordered" evidence="1">
    <location>
        <begin position="1"/>
        <end position="35"/>
    </location>
</feature>
<keyword evidence="3" id="KW-1185">Reference proteome</keyword>
<dbReference type="RefSeq" id="WP_337889723.1">
    <property type="nucleotide sequence ID" value="NZ_JBAHVI010000003.1"/>
</dbReference>
<evidence type="ECO:0000256" key="1">
    <source>
        <dbReference type="SAM" id="MobiDB-lite"/>
    </source>
</evidence>
<protein>
    <recommendedName>
        <fullName evidence="4">CopG family transcriptional regulator</fullName>
    </recommendedName>
</protein>
<gene>
    <name evidence="2" type="ORF">V5S96_02040</name>
</gene>
<evidence type="ECO:0000313" key="3">
    <source>
        <dbReference type="Proteomes" id="UP001359781"/>
    </source>
</evidence>
<name>A0ABU8NVU5_9CORY</name>
<feature type="compositionally biased region" description="Polar residues" evidence="1">
    <location>
        <begin position="10"/>
        <end position="24"/>
    </location>
</feature>